<dbReference type="Proteomes" id="UP000075613">
    <property type="component" value="Unassembled WGS sequence"/>
</dbReference>
<comment type="caution">
    <text evidence="17">The sequence shown here is derived from an EMBL/GenBank/DDBJ whole genome shotgun (WGS) entry which is preliminary data.</text>
</comment>
<dbReference type="GO" id="GO:0016020">
    <property type="term" value="C:membrane"/>
    <property type="evidence" value="ECO:0007669"/>
    <property type="project" value="UniProtKB-SubCell"/>
</dbReference>
<dbReference type="InterPro" id="IPR045187">
    <property type="entry name" value="CcO_II"/>
</dbReference>
<dbReference type="GO" id="GO:0042773">
    <property type="term" value="P:ATP synthesis coupled electron transport"/>
    <property type="evidence" value="ECO:0007669"/>
    <property type="project" value="TreeGrafter"/>
</dbReference>
<evidence type="ECO:0000256" key="13">
    <source>
        <dbReference type="ARBA" id="ARBA00031399"/>
    </source>
</evidence>
<evidence type="ECO:0000256" key="1">
    <source>
        <dbReference type="ARBA" id="ARBA00004141"/>
    </source>
</evidence>
<dbReference type="InterPro" id="IPR002429">
    <property type="entry name" value="CcO_II-like_C"/>
</dbReference>
<keyword evidence="11 15" id="KW-0472">Membrane</keyword>
<comment type="function">
    <text evidence="12">Subunits I and II form the functional core of the enzyme complex. Electrons originating in cytochrome c are transferred via heme a and Cu(A) to the binuclear center formed by heme a3 and Cu(B).</text>
</comment>
<evidence type="ECO:0000256" key="3">
    <source>
        <dbReference type="ARBA" id="ARBA00007866"/>
    </source>
</evidence>
<dbReference type="PROSITE" id="PS50857">
    <property type="entry name" value="COX2_CUA"/>
    <property type="match status" value="1"/>
</dbReference>
<accession>A0A149PIN6</accession>
<dbReference type="GO" id="GO:0016491">
    <property type="term" value="F:oxidoreductase activity"/>
    <property type="evidence" value="ECO:0007669"/>
    <property type="project" value="InterPro"/>
</dbReference>
<dbReference type="GO" id="GO:0042597">
    <property type="term" value="C:periplasmic space"/>
    <property type="evidence" value="ECO:0007669"/>
    <property type="project" value="UniProtKB-SubCell"/>
</dbReference>
<evidence type="ECO:0000256" key="9">
    <source>
        <dbReference type="ARBA" id="ARBA00022989"/>
    </source>
</evidence>
<keyword evidence="18" id="KW-1185">Reference proteome</keyword>
<feature type="transmembrane region" description="Helical" evidence="15">
    <location>
        <begin position="41"/>
        <end position="61"/>
    </location>
</feature>
<evidence type="ECO:0000313" key="18">
    <source>
        <dbReference type="Proteomes" id="UP000075613"/>
    </source>
</evidence>
<evidence type="ECO:0000256" key="4">
    <source>
        <dbReference type="ARBA" id="ARBA00022448"/>
    </source>
</evidence>
<dbReference type="OrthoDB" id="9773456at2"/>
<sequence length="228" mass="24438">MRRVVQAGSLAALSGCTGPLSTLEPSGPAAASIAGLWWVMLTGAAILFAMVLVLFLMTVFRPGWGSQVSPARWIVLGGLVLPAVILIPLVCYALYAGELLLPLRAHAPARIEAIAQQWRWTFRYPELGNVETGNVLHLPAGTPVDISVTSLDVVHAFWIPRFAGKIDAVPGHHNLLRIEADQPGQYAGQCNEFCGIGHAQMHFTVIVDRAEDFPAAVKSAATNGEVKK</sequence>
<reference evidence="17 18" key="1">
    <citation type="journal article" date="2015" name="Int. J. Syst. Evol. Microbiol.">
        <title>Burkholderia monticola sp. nov., isolated from mountain soil.</title>
        <authorList>
            <person name="Baek I."/>
            <person name="Seo B."/>
            <person name="Lee I."/>
            <person name="Yi H."/>
            <person name="Chun J."/>
        </authorList>
    </citation>
    <scope>NUCLEOTIDE SEQUENCE [LARGE SCALE GENOMIC DNA]</scope>
    <source>
        <strain evidence="17 18">JC2948</strain>
    </source>
</reference>
<keyword evidence="9 15" id="KW-1133">Transmembrane helix</keyword>
<evidence type="ECO:0000313" key="17">
    <source>
        <dbReference type="EMBL" id="KXU84941.1"/>
    </source>
</evidence>
<dbReference type="PANTHER" id="PTHR22888:SF9">
    <property type="entry name" value="CYTOCHROME C OXIDASE SUBUNIT 2"/>
    <property type="match status" value="1"/>
</dbReference>
<keyword evidence="7" id="KW-0479">Metal-binding</keyword>
<comment type="subcellular location">
    <subcellularLocation>
        <location evidence="1">Membrane</location>
        <topology evidence="1">Multi-pass membrane protein</topology>
    </subcellularLocation>
    <subcellularLocation>
        <location evidence="2">Periplasm</location>
    </subcellularLocation>
</comment>
<dbReference type="InterPro" id="IPR008972">
    <property type="entry name" value="Cupredoxin"/>
</dbReference>
<feature type="domain" description="Cytochrome oxidase subunit II copper A binding" evidence="16">
    <location>
        <begin position="106"/>
        <end position="219"/>
    </location>
</feature>
<dbReference type="InterPro" id="IPR014222">
    <property type="entry name" value="Cyt_c_oxidase_su2"/>
</dbReference>
<evidence type="ECO:0000256" key="12">
    <source>
        <dbReference type="ARBA" id="ARBA00024688"/>
    </source>
</evidence>
<evidence type="ECO:0000256" key="10">
    <source>
        <dbReference type="ARBA" id="ARBA00023008"/>
    </source>
</evidence>
<dbReference type="GO" id="GO:0004129">
    <property type="term" value="F:cytochrome-c oxidase activity"/>
    <property type="evidence" value="ECO:0007669"/>
    <property type="project" value="UniProtKB-EC"/>
</dbReference>
<evidence type="ECO:0000256" key="14">
    <source>
        <dbReference type="ARBA" id="ARBA00047816"/>
    </source>
</evidence>
<keyword evidence="8" id="KW-0249">Electron transport</keyword>
<keyword evidence="4" id="KW-0813">Transport</keyword>
<evidence type="ECO:0000256" key="8">
    <source>
        <dbReference type="ARBA" id="ARBA00022982"/>
    </source>
</evidence>
<comment type="catalytic activity">
    <reaction evidence="14">
        <text>4 Fe(II)-[cytochrome c] + O2 + 8 H(+)(in) = 4 Fe(III)-[cytochrome c] + 2 H2O + 4 H(+)(out)</text>
        <dbReference type="Rhea" id="RHEA:11436"/>
        <dbReference type="Rhea" id="RHEA-COMP:10350"/>
        <dbReference type="Rhea" id="RHEA-COMP:14399"/>
        <dbReference type="ChEBI" id="CHEBI:15377"/>
        <dbReference type="ChEBI" id="CHEBI:15378"/>
        <dbReference type="ChEBI" id="CHEBI:15379"/>
        <dbReference type="ChEBI" id="CHEBI:29033"/>
        <dbReference type="ChEBI" id="CHEBI:29034"/>
        <dbReference type="EC" id="7.1.1.9"/>
    </reaction>
</comment>
<dbReference type="AlphaFoldDB" id="A0A149PIN6"/>
<gene>
    <name evidence="17" type="ORF">CI15_21885</name>
</gene>
<evidence type="ECO:0000259" key="16">
    <source>
        <dbReference type="PROSITE" id="PS50857"/>
    </source>
</evidence>
<evidence type="ECO:0000256" key="6">
    <source>
        <dbReference type="ARBA" id="ARBA00022692"/>
    </source>
</evidence>
<dbReference type="EMBL" id="LRBG01000035">
    <property type="protein sequence ID" value="KXU84941.1"/>
    <property type="molecule type" value="Genomic_DNA"/>
</dbReference>
<proteinExistence type="inferred from homology"/>
<dbReference type="PROSITE" id="PS51257">
    <property type="entry name" value="PROKAR_LIPOPROTEIN"/>
    <property type="match status" value="1"/>
</dbReference>
<evidence type="ECO:0000256" key="15">
    <source>
        <dbReference type="SAM" id="Phobius"/>
    </source>
</evidence>
<evidence type="ECO:0000256" key="5">
    <source>
        <dbReference type="ARBA" id="ARBA00022660"/>
    </source>
</evidence>
<evidence type="ECO:0000256" key="11">
    <source>
        <dbReference type="ARBA" id="ARBA00023136"/>
    </source>
</evidence>
<dbReference type="PANTHER" id="PTHR22888">
    <property type="entry name" value="CYTOCHROME C OXIDASE, SUBUNIT II"/>
    <property type="match status" value="1"/>
</dbReference>
<name>A0A149PIN6_9BURK</name>
<dbReference type="Gene3D" id="2.60.40.420">
    <property type="entry name" value="Cupredoxins - blue copper proteins"/>
    <property type="match status" value="1"/>
</dbReference>
<dbReference type="GO" id="GO:0005507">
    <property type="term" value="F:copper ion binding"/>
    <property type="evidence" value="ECO:0007669"/>
    <property type="project" value="InterPro"/>
</dbReference>
<dbReference type="Pfam" id="PF00116">
    <property type="entry name" value="COX2"/>
    <property type="match status" value="1"/>
</dbReference>
<protein>
    <recommendedName>
        <fullName evidence="13">Cytochrome aa3 subunit 2</fullName>
    </recommendedName>
</protein>
<keyword evidence="10" id="KW-0186">Copper</keyword>
<evidence type="ECO:0000256" key="7">
    <source>
        <dbReference type="ARBA" id="ARBA00022723"/>
    </source>
</evidence>
<comment type="similarity">
    <text evidence="3">Belongs to the cytochrome c oxidase subunit 2 family.</text>
</comment>
<evidence type="ECO:0000256" key="2">
    <source>
        <dbReference type="ARBA" id="ARBA00004418"/>
    </source>
</evidence>
<dbReference type="InterPro" id="IPR001505">
    <property type="entry name" value="Copper_CuA"/>
</dbReference>
<organism evidence="17 18">
    <name type="scientific">Paraburkholderia monticola</name>
    <dbReference type="NCBI Taxonomy" id="1399968"/>
    <lineage>
        <taxon>Bacteria</taxon>
        <taxon>Pseudomonadati</taxon>
        <taxon>Pseudomonadota</taxon>
        <taxon>Betaproteobacteria</taxon>
        <taxon>Burkholderiales</taxon>
        <taxon>Burkholderiaceae</taxon>
        <taxon>Paraburkholderia</taxon>
    </lineage>
</organism>
<dbReference type="STRING" id="1399968.CI15_21885"/>
<dbReference type="SUPFAM" id="SSF49503">
    <property type="entry name" value="Cupredoxins"/>
    <property type="match status" value="1"/>
</dbReference>
<dbReference type="PROSITE" id="PS00078">
    <property type="entry name" value="COX2"/>
    <property type="match status" value="1"/>
</dbReference>
<keyword evidence="6 15" id="KW-0812">Transmembrane</keyword>
<feature type="transmembrane region" description="Helical" evidence="15">
    <location>
        <begin position="73"/>
        <end position="95"/>
    </location>
</feature>
<dbReference type="NCBIfam" id="TIGR02866">
    <property type="entry name" value="CoxB"/>
    <property type="match status" value="1"/>
</dbReference>
<keyword evidence="5" id="KW-0679">Respiratory chain</keyword>